<feature type="region of interest" description="Disordered" evidence="1">
    <location>
        <begin position="248"/>
        <end position="268"/>
    </location>
</feature>
<feature type="compositionally biased region" description="Polar residues" evidence="1">
    <location>
        <begin position="32"/>
        <end position="42"/>
    </location>
</feature>
<name>A0AAU9J519_9CILI</name>
<dbReference type="Proteomes" id="UP001162131">
    <property type="component" value="Unassembled WGS sequence"/>
</dbReference>
<sequence length="314" mass="35268">MGTKASKQEIISLKQNNFFKRAEGIKRAKMPSQISGRSSDTVRNGLVAGDATPPLSPRNHKSTPKNNFVKTQKILKAFVFDHIDIFQKHREKSVESIDITKARMFLRKPRKRQISQLSSVPSPILEPSPPPIKKNKIMVLDSDRSTSDSARLGDIFEHPQKIHQKRKEKLGKSHAKNTSIKYISFAPRSLSPKSSDTSGLSSKKDTSFFETRNGAISFLKLIKDKTETNFLSESKFLFAPNVQTQIPIDSQSQSPSRKSTIPAVSPASVRTVRLRGRSKQKSDATPENFDKIDLKNPRKSNWTWKSSTGRIILG</sequence>
<comment type="caution">
    <text evidence="2">The sequence shown here is derived from an EMBL/GenBank/DDBJ whole genome shotgun (WGS) entry which is preliminary data.</text>
</comment>
<accession>A0AAU9J519</accession>
<organism evidence="2 3">
    <name type="scientific">Blepharisma stoltei</name>
    <dbReference type="NCBI Taxonomy" id="1481888"/>
    <lineage>
        <taxon>Eukaryota</taxon>
        <taxon>Sar</taxon>
        <taxon>Alveolata</taxon>
        <taxon>Ciliophora</taxon>
        <taxon>Postciliodesmatophora</taxon>
        <taxon>Heterotrichea</taxon>
        <taxon>Heterotrichida</taxon>
        <taxon>Blepharismidae</taxon>
        <taxon>Blepharisma</taxon>
    </lineage>
</organism>
<evidence type="ECO:0000256" key="1">
    <source>
        <dbReference type="SAM" id="MobiDB-lite"/>
    </source>
</evidence>
<evidence type="ECO:0000313" key="2">
    <source>
        <dbReference type="EMBL" id="CAG9320791.1"/>
    </source>
</evidence>
<reference evidence="2" key="1">
    <citation type="submission" date="2021-09" db="EMBL/GenBank/DDBJ databases">
        <authorList>
            <consortium name="AG Swart"/>
            <person name="Singh M."/>
            <person name="Singh A."/>
            <person name="Seah K."/>
            <person name="Emmerich C."/>
        </authorList>
    </citation>
    <scope>NUCLEOTIDE SEQUENCE</scope>
    <source>
        <strain evidence="2">ATCC30299</strain>
    </source>
</reference>
<dbReference type="EMBL" id="CAJZBQ010000027">
    <property type="protein sequence ID" value="CAG9320791.1"/>
    <property type="molecule type" value="Genomic_DNA"/>
</dbReference>
<feature type="region of interest" description="Disordered" evidence="1">
    <location>
        <begin position="29"/>
        <end position="65"/>
    </location>
</feature>
<proteinExistence type="predicted"/>
<keyword evidence="3" id="KW-1185">Reference proteome</keyword>
<dbReference type="AlphaFoldDB" id="A0AAU9J519"/>
<gene>
    <name evidence="2" type="ORF">BSTOLATCC_MIC27371</name>
</gene>
<protein>
    <submittedName>
        <fullName evidence="2">Uncharacterized protein</fullName>
    </submittedName>
</protein>
<evidence type="ECO:0000313" key="3">
    <source>
        <dbReference type="Proteomes" id="UP001162131"/>
    </source>
</evidence>